<dbReference type="SUPFAM" id="SSF100934">
    <property type="entry name" value="Heat shock protein 70kD (HSP70), C-terminal subdomain"/>
    <property type="match status" value="1"/>
</dbReference>
<dbReference type="PANTHER" id="PTHR19375">
    <property type="entry name" value="HEAT SHOCK PROTEIN 70KDA"/>
    <property type="match status" value="1"/>
</dbReference>
<gene>
    <name evidence="3" type="primary">HSP70_6</name>
    <name evidence="3" type="ORF">Tsubulata_031255</name>
</gene>
<dbReference type="Proteomes" id="UP001141552">
    <property type="component" value="Unassembled WGS sequence"/>
</dbReference>
<dbReference type="AlphaFoldDB" id="A0A9Q0J8Q9"/>
<evidence type="ECO:0000256" key="2">
    <source>
        <dbReference type="ARBA" id="ARBA00022840"/>
    </source>
</evidence>
<evidence type="ECO:0000256" key="1">
    <source>
        <dbReference type="ARBA" id="ARBA00022741"/>
    </source>
</evidence>
<dbReference type="Gene3D" id="1.20.1270.10">
    <property type="match status" value="1"/>
</dbReference>
<dbReference type="FunFam" id="3.90.640.10:FF:000002">
    <property type="entry name" value="Heat shock 70 kDa"/>
    <property type="match status" value="1"/>
</dbReference>
<reference evidence="3" key="2">
    <citation type="journal article" date="2023" name="Plants (Basel)">
        <title>Annotation of the Turnera subulata (Passifloraceae) Draft Genome Reveals the S-Locus Evolved after the Divergence of Turneroideae from Passifloroideae in a Stepwise Manner.</title>
        <authorList>
            <person name="Henning P.M."/>
            <person name="Roalson E.H."/>
            <person name="Mir W."/>
            <person name="McCubbin A.G."/>
            <person name="Shore J.S."/>
        </authorList>
    </citation>
    <scope>NUCLEOTIDE SEQUENCE</scope>
    <source>
        <strain evidence="3">F60SS</strain>
    </source>
</reference>
<keyword evidence="3" id="KW-0346">Stress response</keyword>
<dbReference type="InterPro" id="IPR013126">
    <property type="entry name" value="Hsp_70_fam"/>
</dbReference>
<dbReference type="Gene3D" id="3.90.640.10">
    <property type="entry name" value="Actin, Chain A, domain 4"/>
    <property type="match status" value="1"/>
</dbReference>
<evidence type="ECO:0000313" key="3">
    <source>
        <dbReference type="EMBL" id="KAJ4831810.1"/>
    </source>
</evidence>
<dbReference type="InterPro" id="IPR029048">
    <property type="entry name" value="HSP70_C_sf"/>
</dbReference>
<dbReference type="InterPro" id="IPR029047">
    <property type="entry name" value="HSP70_peptide-bd_sf"/>
</dbReference>
<dbReference type="PROSITE" id="PS01036">
    <property type="entry name" value="HSP70_3"/>
    <property type="match status" value="1"/>
</dbReference>
<dbReference type="Gene3D" id="2.60.34.10">
    <property type="entry name" value="Substrate Binding Domain Of DNAk, Chain A, domain 1"/>
    <property type="match status" value="1"/>
</dbReference>
<reference evidence="3" key="1">
    <citation type="submission" date="2022-02" db="EMBL/GenBank/DDBJ databases">
        <authorList>
            <person name="Henning P.M."/>
            <person name="McCubbin A.G."/>
            <person name="Shore J.S."/>
        </authorList>
    </citation>
    <scope>NUCLEOTIDE SEQUENCE</scope>
    <source>
        <strain evidence="3">F60SS</strain>
        <tissue evidence="3">Leaves</tissue>
    </source>
</reference>
<keyword evidence="2" id="KW-0067">ATP-binding</keyword>
<keyword evidence="1" id="KW-0547">Nucleotide-binding</keyword>
<dbReference type="SUPFAM" id="SSF53067">
    <property type="entry name" value="Actin-like ATPase domain"/>
    <property type="match status" value="1"/>
</dbReference>
<name>A0A9Q0J8Q9_9ROSI</name>
<dbReference type="EMBL" id="JAKUCV010005278">
    <property type="protein sequence ID" value="KAJ4831810.1"/>
    <property type="molecule type" value="Genomic_DNA"/>
</dbReference>
<dbReference type="InterPro" id="IPR043129">
    <property type="entry name" value="ATPase_NBD"/>
</dbReference>
<organism evidence="3 4">
    <name type="scientific">Turnera subulata</name>
    <dbReference type="NCBI Taxonomy" id="218843"/>
    <lineage>
        <taxon>Eukaryota</taxon>
        <taxon>Viridiplantae</taxon>
        <taxon>Streptophyta</taxon>
        <taxon>Embryophyta</taxon>
        <taxon>Tracheophyta</taxon>
        <taxon>Spermatophyta</taxon>
        <taxon>Magnoliopsida</taxon>
        <taxon>eudicotyledons</taxon>
        <taxon>Gunneridae</taxon>
        <taxon>Pentapetalae</taxon>
        <taxon>rosids</taxon>
        <taxon>fabids</taxon>
        <taxon>Malpighiales</taxon>
        <taxon>Passifloraceae</taxon>
        <taxon>Turnera</taxon>
    </lineage>
</organism>
<sequence>MVNHFVQEIKRKNGKDISENPEALGRLRTACERAKRTVSSNIQTTVDLYCLYEGVHFHSTITRAKFEELNIDLFKRCVEHVEKCLSDAKMDNSAVHDVVLVGGSSRIPKVQELLQGFFHGKQLCRSINPDEAVADGAAVQAAILSGEGSVTAEDFALEDVTPLSLGAETVDGEMGALIPRNTTIPTRKELTFTTSLDNQSSVALRVFEGERTMTRDNHFLGEFELSGIPPAPKGVPQITVYFDIDANGILNASTEDKITITSDKGRLSKNEIMKMVQDAEKYKSEDEEHKKKDEARYALETFAYTLMDNLKVKRIASLLAANDKKTTEDAIDAAIQWVEGNHLAEADEYEHKMEELKSMWILSLTRPKQEVD</sequence>
<dbReference type="PRINTS" id="PR00301">
    <property type="entry name" value="HEATSHOCK70"/>
</dbReference>
<dbReference type="FunFam" id="2.60.34.10:FF:000002">
    <property type="entry name" value="Heat shock 70 kDa"/>
    <property type="match status" value="1"/>
</dbReference>
<dbReference type="Gene3D" id="3.30.420.40">
    <property type="match status" value="2"/>
</dbReference>
<dbReference type="OrthoDB" id="2401965at2759"/>
<keyword evidence="4" id="KW-1185">Reference proteome</keyword>
<proteinExistence type="predicted"/>
<dbReference type="SUPFAM" id="SSF100920">
    <property type="entry name" value="Heat shock protein 70kD (HSP70), peptide-binding domain"/>
    <property type="match status" value="1"/>
</dbReference>
<dbReference type="Pfam" id="PF00012">
    <property type="entry name" value="HSP70"/>
    <property type="match status" value="1"/>
</dbReference>
<dbReference type="GO" id="GO:0140662">
    <property type="term" value="F:ATP-dependent protein folding chaperone"/>
    <property type="evidence" value="ECO:0007669"/>
    <property type="project" value="InterPro"/>
</dbReference>
<accession>A0A9Q0J8Q9</accession>
<protein>
    <submittedName>
        <fullName evidence="3">70-kilodalton heat shock protein</fullName>
    </submittedName>
</protein>
<comment type="caution">
    <text evidence="3">The sequence shown here is derived from an EMBL/GenBank/DDBJ whole genome shotgun (WGS) entry which is preliminary data.</text>
</comment>
<dbReference type="InterPro" id="IPR018181">
    <property type="entry name" value="Heat_shock_70_CS"/>
</dbReference>
<dbReference type="GO" id="GO:0005524">
    <property type="term" value="F:ATP binding"/>
    <property type="evidence" value="ECO:0007669"/>
    <property type="project" value="UniProtKB-KW"/>
</dbReference>
<evidence type="ECO:0000313" key="4">
    <source>
        <dbReference type="Proteomes" id="UP001141552"/>
    </source>
</evidence>